<dbReference type="AlphaFoldDB" id="A0A8H7E0E8"/>
<dbReference type="OrthoDB" id="2574879at2759"/>
<organism evidence="1 2">
    <name type="scientific">Pleurotus ostreatus</name>
    <name type="common">Oyster mushroom</name>
    <name type="synonym">White-rot fungus</name>
    <dbReference type="NCBI Taxonomy" id="5322"/>
    <lineage>
        <taxon>Eukaryota</taxon>
        <taxon>Fungi</taxon>
        <taxon>Dikarya</taxon>
        <taxon>Basidiomycota</taxon>
        <taxon>Agaricomycotina</taxon>
        <taxon>Agaricomycetes</taxon>
        <taxon>Agaricomycetidae</taxon>
        <taxon>Agaricales</taxon>
        <taxon>Pleurotineae</taxon>
        <taxon>Pleurotaceae</taxon>
        <taxon>Pleurotus</taxon>
    </lineage>
</organism>
<evidence type="ECO:0000313" key="1">
    <source>
        <dbReference type="EMBL" id="KAF7441246.1"/>
    </source>
</evidence>
<sequence>MLESSRVKSLAPALGNWATLIPESMNLPKRALSAVQERRLVDHLDEQFLELTRGYKKRSEPTTHLPTLSSYLAAAQKILILVLQIPPIDPSTSLRTALLLRLTNEVLSSIPGYPPDRDALQEVLDWLDDLDQAWVAALQSQVWDPAQAAGVDLVVDASDAAAGMKSSPMSQTERTRLRSLLVGASASLEEWLATTNEEGSTMDLEVLLERMGLQEGFNEMFSNTLRELGALGGLIVDPNGMVGTC</sequence>
<dbReference type="Proteomes" id="UP000623687">
    <property type="component" value="Unassembled WGS sequence"/>
</dbReference>
<proteinExistence type="predicted"/>
<protein>
    <submittedName>
        <fullName evidence="1">Uncharacterized protein</fullName>
    </submittedName>
</protein>
<dbReference type="GeneID" id="59371436"/>
<keyword evidence="2" id="KW-1185">Reference proteome</keyword>
<name>A0A8H7E0E8_PLEOS</name>
<dbReference type="RefSeq" id="XP_036637090.1">
    <property type="nucleotide sequence ID" value="XM_036771245.1"/>
</dbReference>
<accession>A0A8H7E0E8</accession>
<comment type="caution">
    <text evidence="1">The sequence shown here is derived from an EMBL/GenBank/DDBJ whole genome shotgun (WGS) entry which is preliminary data.</text>
</comment>
<dbReference type="EMBL" id="JACETU010000001">
    <property type="protein sequence ID" value="KAF7441246.1"/>
    <property type="molecule type" value="Genomic_DNA"/>
</dbReference>
<evidence type="ECO:0000313" key="2">
    <source>
        <dbReference type="Proteomes" id="UP000623687"/>
    </source>
</evidence>
<dbReference type="VEuPathDB" id="FungiDB:PC9H_001595"/>
<gene>
    <name evidence="1" type="ORF">PC9H_001595</name>
</gene>
<reference evidence="1" key="1">
    <citation type="submission" date="2019-07" db="EMBL/GenBank/DDBJ databases">
        <authorList>
            <person name="Palmer J.M."/>
        </authorList>
    </citation>
    <scope>NUCLEOTIDE SEQUENCE</scope>
    <source>
        <strain evidence="1">PC9</strain>
    </source>
</reference>